<evidence type="ECO:0000313" key="1">
    <source>
        <dbReference type="EMBL" id="UNY99629.1"/>
    </source>
</evidence>
<dbReference type="Proteomes" id="UP000829476">
    <property type="component" value="Chromosome"/>
</dbReference>
<reference evidence="1 2" key="1">
    <citation type="journal article" date="2018" name="Int. J. Syst. Evol. Microbiol.">
        <title>Zhouia spongiae sp. nov., isolated from a marine sponge.</title>
        <authorList>
            <person name="Zhuang L."/>
            <person name="Lin B."/>
            <person name="Qin F."/>
            <person name="Luo L."/>
        </authorList>
    </citation>
    <scope>NUCLEOTIDE SEQUENCE [LARGE SCALE GENOMIC DNA]</scope>
    <source>
        <strain evidence="1 2">HN-Y44</strain>
    </source>
</reference>
<protein>
    <recommendedName>
        <fullName evidence="3">Transposase</fullName>
    </recommendedName>
</protein>
<name>A0ABY3YP70_9FLAO</name>
<proteinExistence type="predicted"/>
<organism evidence="1 2">
    <name type="scientific">Zhouia spongiae</name>
    <dbReference type="NCBI Taxonomy" id="2202721"/>
    <lineage>
        <taxon>Bacteria</taxon>
        <taxon>Pseudomonadati</taxon>
        <taxon>Bacteroidota</taxon>
        <taxon>Flavobacteriia</taxon>
        <taxon>Flavobacteriales</taxon>
        <taxon>Flavobacteriaceae</taxon>
        <taxon>Zhouia</taxon>
    </lineage>
</organism>
<keyword evidence="2" id="KW-1185">Reference proteome</keyword>
<sequence>MTENSDPYENAIAERVNRIIKTAFNLHSSVLGFEKTQKLVAESIANYNG</sequence>
<gene>
    <name evidence="1" type="ORF">MQE36_04605</name>
</gene>
<dbReference type="EMBL" id="CP094326">
    <property type="protein sequence ID" value="UNY99629.1"/>
    <property type="molecule type" value="Genomic_DNA"/>
</dbReference>
<evidence type="ECO:0008006" key="3">
    <source>
        <dbReference type="Google" id="ProtNLM"/>
    </source>
</evidence>
<evidence type="ECO:0000313" key="2">
    <source>
        <dbReference type="Proteomes" id="UP000829476"/>
    </source>
</evidence>
<accession>A0ABY3YP70</accession>